<accession>A0A2N0NRK1</accession>
<feature type="domain" description="Protein kinase" evidence="1">
    <location>
        <begin position="1"/>
        <end position="186"/>
    </location>
</feature>
<dbReference type="InterPro" id="IPR000719">
    <property type="entry name" value="Prot_kinase_dom"/>
</dbReference>
<organism evidence="2 3">
    <name type="scientific">Rhizophagus irregularis</name>
    <dbReference type="NCBI Taxonomy" id="588596"/>
    <lineage>
        <taxon>Eukaryota</taxon>
        <taxon>Fungi</taxon>
        <taxon>Fungi incertae sedis</taxon>
        <taxon>Mucoromycota</taxon>
        <taxon>Glomeromycotina</taxon>
        <taxon>Glomeromycetes</taxon>
        <taxon>Glomerales</taxon>
        <taxon>Glomeraceae</taxon>
        <taxon>Rhizophagus</taxon>
    </lineage>
</organism>
<name>A0A2N0NRK1_9GLOM</name>
<dbReference type="VEuPathDB" id="FungiDB:RhiirA1_483125"/>
<dbReference type="PROSITE" id="PS50011">
    <property type="entry name" value="PROTEIN_KINASE_DOM"/>
    <property type="match status" value="1"/>
</dbReference>
<dbReference type="GO" id="GO:0005524">
    <property type="term" value="F:ATP binding"/>
    <property type="evidence" value="ECO:0007669"/>
    <property type="project" value="InterPro"/>
</dbReference>
<feature type="non-terminal residue" evidence="2">
    <location>
        <position position="1"/>
    </location>
</feature>
<reference evidence="2 3" key="1">
    <citation type="submission" date="2016-04" db="EMBL/GenBank/DDBJ databases">
        <title>Genome analyses suggest a sexual origin of heterokaryosis in a supposedly ancient asexual fungus.</title>
        <authorList>
            <person name="Ropars J."/>
            <person name="Sedzielewska K."/>
            <person name="Noel J."/>
            <person name="Charron P."/>
            <person name="Farinelli L."/>
            <person name="Marton T."/>
            <person name="Kruger M."/>
            <person name="Pelin A."/>
            <person name="Brachmann A."/>
            <person name="Corradi N."/>
        </authorList>
    </citation>
    <scope>NUCLEOTIDE SEQUENCE [LARGE SCALE GENOMIC DNA]</scope>
    <source>
        <strain evidence="2 3">A5</strain>
    </source>
</reference>
<dbReference type="Proteomes" id="UP000232722">
    <property type="component" value="Unassembled WGS sequence"/>
</dbReference>
<dbReference type="SUPFAM" id="SSF56112">
    <property type="entry name" value="Protein kinase-like (PK-like)"/>
    <property type="match status" value="1"/>
</dbReference>
<protein>
    <recommendedName>
        <fullName evidence="1">Protein kinase domain-containing protein</fullName>
    </recommendedName>
</protein>
<reference evidence="2 3" key="2">
    <citation type="submission" date="2017-09" db="EMBL/GenBank/DDBJ databases">
        <title>Extensive intraspecific genome diversity in a model arbuscular mycorrhizal fungus.</title>
        <authorList>
            <person name="Chen E.C."/>
            <person name="Morin E."/>
            <person name="Beaudet D."/>
            <person name="Noel J."/>
            <person name="Ndikumana S."/>
            <person name="Charron P."/>
            <person name="St-Onge C."/>
            <person name="Giorgi J."/>
            <person name="Grigoriev I.V."/>
            <person name="Roux C."/>
            <person name="Martin F.M."/>
            <person name="Corradi N."/>
        </authorList>
    </citation>
    <scope>NUCLEOTIDE SEQUENCE [LARGE SCALE GENOMIC DNA]</scope>
    <source>
        <strain evidence="2 3">A5</strain>
    </source>
</reference>
<gene>
    <name evidence="2" type="ORF">RhiirA5_433554</name>
</gene>
<proteinExistence type="predicted"/>
<dbReference type="InterPro" id="IPR001245">
    <property type="entry name" value="Ser-Thr/Tyr_kinase_cat_dom"/>
</dbReference>
<evidence type="ECO:0000259" key="1">
    <source>
        <dbReference type="PROSITE" id="PS50011"/>
    </source>
</evidence>
<dbReference type="VEuPathDB" id="FungiDB:RhiirA1_476191"/>
<dbReference type="VEuPathDB" id="FungiDB:FUN_009175"/>
<sequence>AKSHLTISNKYAEIVQCFGLTQDPSDGNYMLIMRRMDANLREYLQQNHNQLKWKERMKITFLTIDALYKIHKENSIHRDFHSGNNIIFTVYNTWCISDFGFCGPANKSTCIYGNLPYIYQISNNPNPFKLTTTMTKPQTKVSWVWEYFVRKQSENGEIRAYCQFISDNGENVQKVINMMDLLLSME</sequence>
<evidence type="ECO:0000313" key="2">
    <source>
        <dbReference type="EMBL" id="PKB97200.1"/>
    </source>
</evidence>
<evidence type="ECO:0000313" key="3">
    <source>
        <dbReference type="Proteomes" id="UP000232722"/>
    </source>
</evidence>
<dbReference type="GO" id="GO:0004672">
    <property type="term" value="F:protein kinase activity"/>
    <property type="evidence" value="ECO:0007669"/>
    <property type="project" value="InterPro"/>
</dbReference>
<comment type="caution">
    <text evidence="2">The sequence shown here is derived from an EMBL/GenBank/DDBJ whole genome shotgun (WGS) entry which is preliminary data.</text>
</comment>
<dbReference type="Gene3D" id="1.10.510.10">
    <property type="entry name" value="Transferase(Phosphotransferase) domain 1"/>
    <property type="match status" value="1"/>
</dbReference>
<dbReference type="Pfam" id="PF07714">
    <property type="entry name" value="PK_Tyr_Ser-Thr"/>
    <property type="match status" value="1"/>
</dbReference>
<dbReference type="AlphaFoldDB" id="A0A2N0NRK1"/>
<dbReference type="EMBL" id="LLXJ01003347">
    <property type="protein sequence ID" value="PKB97200.1"/>
    <property type="molecule type" value="Genomic_DNA"/>
</dbReference>
<dbReference type="InterPro" id="IPR011009">
    <property type="entry name" value="Kinase-like_dom_sf"/>
</dbReference>